<name>A0A2M7BN70_9BACT</name>
<dbReference type="EMBL" id="PEVB01000094">
    <property type="protein sequence ID" value="PIV06905.1"/>
    <property type="molecule type" value="Genomic_DNA"/>
</dbReference>
<comment type="caution">
    <text evidence="1">The sequence shown here is derived from an EMBL/GenBank/DDBJ whole genome shotgun (WGS) entry which is preliminary data.</text>
</comment>
<dbReference type="AlphaFoldDB" id="A0A2M7BN70"/>
<accession>A0A2M7BN70</accession>
<protein>
    <submittedName>
        <fullName evidence="1">Uncharacterized protein</fullName>
    </submittedName>
</protein>
<sequence length="101" mass="11529">MLNTVSVTNFRNDIFNYIDLAITNQKQVGIMNNKIVVGWFVPNTVNKKTTNMAINVLGGADKIRKKIRLWTEAKDAKELTNEIDRIVYGADRNGKELSPRY</sequence>
<proteinExistence type="predicted"/>
<dbReference type="Proteomes" id="UP000229191">
    <property type="component" value="Unassembled WGS sequence"/>
</dbReference>
<evidence type="ECO:0000313" key="1">
    <source>
        <dbReference type="EMBL" id="PIV06905.1"/>
    </source>
</evidence>
<reference evidence="2" key="1">
    <citation type="submission" date="2017-09" db="EMBL/GenBank/DDBJ databases">
        <title>Depth-based differentiation of microbial function through sediment-hosted aquifers and enrichment of novel symbionts in the deep terrestrial subsurface.</title>
        <authorList>
            <person name="Probst A.J."/>
            <person name="Ladd B."/>
            <person name="Jarett J.K."/>
            <person name="Geller-Mcgrath D.E."/>
            <person name="Sieber C.M.K."/>
            <person name="Emerson J.B."/>
            <person name="Anantharaman K."/>
            <person name="Thomas B.C."/>
            <person name="Malmstrom R."/>
            <person name="Stieglmeier M."/>
            <person name="Klingl A."/>
            <person name="Woyke T."/>
            <person name="Ryan C.M."/>
            <person name="Banfield J.F."/>
        </authorList>
    </citation>
    <scope>NUCLEOTIDE SEQUENCE [LARGE SCALE GENOMIC DNA]</scope>
</reference>
<organism evidence="1 2">
    <name type="scientific">Candidatus Shapirobacteria bacterium CG03_land_8_20_14_0_80_35_14</name>
    <dbReference type="NCBI Taxonomy" id="1974878"/>
    <lineage>
        <taxon>Bacteria</taxon>
        <taxon>Candidatus Shapironibacteriota</taxon>
    </lineage>
</organism>
<evidence type="ECO:0000313" key="2">
    <source>
        <dbReference type="Proteomes" id="UP000229191"/>
    </source>
</evidence>
<gene>
    <name evidence="1" type="ORF">COS53_03470</name>
</gene>